<reference evidence="1 2" key="1">
    <citation type="journal article" date="2024" name="Plant Biotechnol. J.">
        <title>Dendrobium thyrsiflorum genome and its molecular insights into genes involved in important horticultural traits.</title>
        <authorList>
            <person name="Chen B."/>
            <person name="Wang J.Y."/>
            <person name="Zheng P.J."/>
            <person name="Li K.L."/>
            <person name="Liang Y.M."/>
            <person name="Chen X.F."/>
            <person name="Zhang C."/>
            <person name="Zhao X."/>
            <person name="He X."/>
            <person name="Zhang G.Q."/>
            <person name="Liu Z.J."/>
            <person name="Xu Q."/>
        </authorList>
    </citation>
    <scope>NUCLEOTIDE SEQUENCE [LARGE SCALE GENOMIC DNA]</scope>
    <source>
        <strain evidence="1">GZMU011</strain>
    </source>
</reference>
<comment type="caution">
    <text evidence="1">The sequence shown here is derived from an EMBL/GenBank/DDBJ whole genome shotgun (WGS) entry which is preliminary data.</text>
</comment>
<evidence type="ECO:0000313" key="2">
    <source>
        <dbReference type="Proteomes" id="UP001552299"/>
    </source>
</evidence>
<sequence length="105" mass="12179">MHVVHENIDLRISILEEMLKKLLEIQTKASPSEGREAADNHESVSGFRSTRLLRKDYPSLWIRGKAPFNGFKLIFDGKDDGLQDSIYIVVDSVVYFWVDVEERRL</sequence>
<proteinExistence type="predicted"/>
<name>A0ABD0VED0_DENTH</name>
<dbReference type="AlphaFoldDB" id="A0ABD0VED0"/>
<evidence type="ECO:0000313" key="1">
    <source>
        <dbReference type="EMBL" id="KAL0923507.1"/>
    </source>
</evidence>
<organism evidence="1 2">
    <name type="scientific">Dendrobium thyrsiflorum</name>
    <name type="common">Pinecone-like raceme dendrobium</name>
    <name type="synonym">Orchid</name>
    <dbReference type="NCBI Taxonomy" id="117978"/>
    <lineage>
        <taxon>Eukaryota</taxon>
        <taxon>Viridiplantae</taxon>
        <taxon>Streptophyta</taxon>
        <taxon>Embryophyta</taxon>
        <taxon>Tracheophyta</taxon>
        <taxon>Spermatophyta</taxon>
        <taxon>Magnoliopsida</taxon>
        <taxon>Liliopsida</taxon>
        <taxon>Asparagales</taxon>
        <taxon>Orchidaceae</taxon>
        <taxon>Epidendroideae</taxon>
        <taxon>Malaxideae</taxon>
        <taxon>Dendrobiinae</taxon>
        <taxon>Dendrobium</taxon>
    </lineage>
</organism>
<gene>
    <name evidence="1" type="ORF">M5K25_007566</name>
</gene>
<dbReference type="Proteomes" id="UP001552299">
    <property type="component" value="Unassembled WGS sequence"/>
</dbReference>
<accession>A0ABD0VED0</accession>
<keyword evidence="2" id="KW-1185">Reference proteome</keyword>
<dbReference type="EMBL" id="JANQDX010000006">
    <property type="protein sequence ID" value="KAL0923507.1"/>
    <property type="molecule type" value="Genomic_DNA"/>
</dbReference>
<protein>
    <submittedName>
        <fullName evidence="1">Uncharacterized protein</fullName>
    </submittedName>
</protein>